<dbReference type="PANTHER" id="PTHR18914:SF9">
    <property type="entry name" value="CATENIN ALPHA"/>
    <property type="match status" value="1"/>
</dbReference>
<reference evidence="12" key="1">
    <citation type="submission" date="2021-02" db="EMBL/GenBank/DDBJ databases">
        <authorList>
            <person name="Nowell W R."/>
        </authorList>
    </citation>
    <scope>NUCLEOTIDE SEQUENCE</scope>
</reference>
<evidence type="ECO:0000256" key="4">
    <source>
        <dbReference type="ARBA" id="ARBA00022490"/>
    </source>
</evidence>
<organism evidence="12 13">
    <name type="scientific">Rotaria socialis</name>
    <dbReference type="NCBI Taxonomy" id="392032"/>
    <lineage>
        <taxon>Eukaryota</taxon>
        <taxon>Metazoa</taxon>
        <taxon>Spiralia</taxon>
        <taxon>Gnathifera</taxon>
        <taxon>Rotifera</taxon>
        <taxon>Eurotatoria</taxon>
        <taxon>Bdelloidea</taxon>
        <taxon>Philodinida</taxon>
        <taxon>Philodinidae</taxon>
        <taxon>Rotaria</taxon>
    </lineage>
</organism>
<dbReference type="Gene3D" id="6.10.250.2510">
    <property type="match status" value="1"/>
</dbReference>
<dbReference type="InterPro" id="IPR036723">
    <property type="entry name" value="Alpha-catenin/vinculin-like_sf"/>
</dbReference>
<keyword evidence="6" id="KW-0965">Cell junction</keyword>
<feature type="region of interest" description="Disordered" evidence="7">
    <location>
        <begin position="651"/>
        <end position="681"/>
    </location>
</feature>
<dbReference type="GO" id="GO:0008013">
    <property type="term" value="F:beta-catenin binding"/>
    <property type="evidence" value="ECO:0007669"/>
    <property type="project" value="TreeGrafter"/>
</dbReference>
<evidence type="ECO:0008006" key="14">
    <source>
        <dbReference type="Google" id="ProtNLM"/>
    </source>
</evidence>
<dbReference type="EMBL" id="CAJNXB010000252">
    <property type="protein sequence ID" value="CAF3040543.1"/>
    <property type="molecule type" value="Genomic_DNA"/>
</dbReference>
<proteinExistence type="inferred from homology"/>
<dbReference type="GO" id="GO:0005737">
    <property type="term" value="C:cytoplasm"/>
    <property type="evidence" value="ECO:0007669"/>
    <property type="project" value="UniProtKB-SubCell"/>
</dbReference>
<name>A0A821E2P3_9BILA</name>
<dbReference type="Pfam" id="PF01044">
    <property type="entry name" value="Vinculin"/>
    <property type="match status" value="1"/>
</dbReference>
<keyword evidence="4" id="KW-0963">Cytoplasm</keyword>
<evidence type="ECO:0000313" key="13">
    <source>
        <dbReference type="Proteomes" id="UP000663848"/>
    </source>
</evidence>
<evidence type="ECO:0000313" key="8">
    <source>
        <dbReference type="EMBL" id="CAF3040543.1"/>
    </source>
</evidence>
<accession>A0A821E2P3</accession>
<dbReference type="AlphaFoldDB" id="A0A821E2P3"/>
<dbReference type="GO" id="GO:0045296">
    <property type="term" value="F:cadherin binding"/>
    <property type="evidence" value="ECO:0007669"/>
    <property type="project" value="InterPro"/>
</dbReference>
<keyword evidence="5" id="KW-0130">Cell adhesion</keyword>
<dbReference type="Proteomes" id="UP000663833">
    <property type="component" value="Unassembled WGS sequence"/>
</dbReference>
<dbReference type="OrthoDB" id="6376697at2759"/>
<dbReference type="Proteomes" id="UP000663825">
    <property type="component" value="Unassembled WGS sequence"/>
</dbReference>
<evidence type="ECO:0000256" key="6">
    <source>
        <dbReference type="ARBA" id="ARBA00022949"/>
    </source>
</evidence>
<dbReference type="SUPFAM" id="SSF47220">
    <property type="entry name" value="alpha-catenin/vinculin-like"/>
    <property type="match status" value="4"/>
</dbReference>
<dbReference type="EMBL" id="CAJOBO010001590">
    <property type="protein sequence ID" value="CAF4392577.1"/>
    <property type="molecule type" value="Genomic_DNA"/>
</dbReference>
<dbReference type="Proteomes" id="UP000663848">
    <property type="component" value="Unassembled WGS sequence"/>
</dbReference>
<evidence type="ECO:0000256" key="1">
    <source>
        <dbReference type="ARBA" id="ARBA00004282"/>
    </source>
</evidence>
<sequence>MSKHVYGTKSNPTDVQIKTWSVQRALDPLVVEVTSLISDQSSSTKKGRSKRAHLLVENVIHATENFMKKVGEIANENPDMRNDLLQNMKEVKRTGDEMVILSKEFADDPSSKLKREKMITAARALLTSVTHLLIIADLVDVQSILKSIRLVEDDLQHIRDAANQEELNHFYQQYGKDINDLNHHAQRRQQDLIDRIEQENLAAARATLVRSSMMLFTAAKTYLRHPEIPSARENRDFVYNQICHAVNVISSISRGQYEPSTYSSSLNTIGDLTRALNEFDNIIMMKPQKFNEQVIRPQLEGRLEDIISGAALLADSLSTRDDRRDRIVQECNSVRQALQELLDEYIKYSKKKSSDENVNEKVQSMQAKTRDLRRQLRKAVVDHVSDAFVATNVPLLALIDAARRGDPQLVEETAQIFIEHATKLIEVANVVCSMSDSVEGIKLVRLTTKQIENLTPQVVNAARILAARSTSKLALENMDVFRDTWERNVRLLTDAVDEITRIEDFLAISENHILEDINTCIQAMVERKPDRVDLTAGAIRGRSMRVIDVVTAEMEKYEPGEYTQAVMESVRILRDQIVPGFAERIQTAIDVLRMKSGYDNRTYELSEQEIIEMSSSVYHAIRDIRNSVLMNPDLEWPSDDEEGLNDEIYAQSQTSSHGPSSDSQQIDLEMYPGKTDNPSRDMMRRLPKEEREQIEMQVEGFKKTKRDFEREVLKWDDRGNDIIVLAKKMCMIMMEMTDFTRGRGPLRTTMDVINAAKMISECGSKLNKLAKDVAAQCVESQSKSDLVAYVDRITLYCHQLDITSKVKADVQNISGELIVSGLDSATSLITAAKNLMNAVVLTVKASYIASTKYRNKSGNKEPIVQWKMRLPEKKPLVLFDRQNELDSRIRKGSAKTRLEPLHVLSQFQN</sequence>
<dbReference type="EMBL" id="CAJNYD010002975">
    <property type="protein sequence ID" value="CAF3467760.1"/>
    <property type="molecule type" value="Genomic_DNA"/>
</dbReference>
<gene>
    <name evidence="9" type="ORF">GRG538_LOCUS9175</name>
    <name evidence="11" type="ORF">HFQ381_LOCUS19515</name>
    <name evidence="10" type="ORF">LUA448_LOCUS23134</name>
    <name evidence="12" type="ORF">QYT958_LOCUS13373</name>
    <name evidence="8" type="ORF">TIS948_LOCUS3495</name>
</gene>
<comment type="caution">
    <text evidence="12">The sequence shown here is derived from an EMBL/GenBank/DDBJ whole genome shotgun (WGS) entry which is preliminary data.</text>
</comment>
<evidence type="ECO:0000256" key="2">
    <source>
        <dbReference type="ARBA" id="ARBA00004496"/>
    </source>
</evidence>
<evidence type="ECO:0000256" key="7">
    <source>
        <dbReference type="SAM" id="MobiDB-lite"/>
    </source>
</evidence>
<dbReference type="PANTHER" id="PTHR18914">
    <property type="entry name" value="ALPHA CATENIN"/>
    <property type="match status" value="1"/>
</dbReference>
<evidence type="ECO:0000313" key="9">
    <source>
        <dbReference type="EMBL" id="CAF3391613.1"/>
    </source>
</evidence>
<dbReference type="GO" id="GO:0098609">
    <property type="term" value="P:cell-cell adhesion"/>
    <property type="evidence" value="ECO:0007669"/>
    <property type="project" value="TreeGrafter"/>
</dbReference>
<evidence type="ECO:0000313" key="11">
    <source>
        <dbReference type="EMBL" id="CAF4392577.1"/>
    </source>
</evidence>
<dbReference type="EMBL" id="CAJNYT010001033">
    <property type="protein sequence ID" value="CAF3391613.1"/>
    <property type="molecule type" value="Genomic_DNA"/>
</dbReference>
<dbReference type="GO" id="GO:0005912">
    <property type="term" value="C:adherens junction"/>
    <property type="evidence" value="ECO:0007669"/>
    <property type="project" value="TreeGrafter"/>
</dbReference>
<dbReference type="EMBL" id="CAJOBR010001703">
    <property type="protein sequence ID" value="CAF4629295.1"/>
    <property type="molecule type" value="Genomic_DNA"/>
</dbReference>
<evidence type="ECO:0000256" key="3">
    <source>
        <dbReference type="ARBA" id="ARBA00008376"/>
    </source>
</evidence>
<feature type="compositionally biased region" description="Polar residues" evidence="7">
    <location>
        <begin position="651"/>
        <end position="666"/>
    </location>
</feature>
<dbReference type="GO" id="GO:0016477">
    <property type="term" value="P:cell migration"/>
    <property type="evidence" value="ECO:0007669"/>
    <property type="project" value="TreeGrafter"/>
</dbReference>
<dbReference type="Gene3D" id="1.20.120.230">
    <property type="entry name" value="Alpha-catenin/vinculin-like"/>
    <property type="match status" value="5"/>
</dbReference>
<dbReference type="GO" id="GO:0051015">
    <property type="term" value="F:actin filament binding"/>
    <property type="evidence" value="ECO:0007669"/>
    <property type="project" value="InterPro"/>
</dbReference>
<dbReference type="Proteomes" id="UP000663851">
    <property type="component" value="Unassembled WGS sequence"/>
</dbReference>
<protein>
    <recommendedName>
        <fullName evidence="14">Catenin alpha</fullName>
    </recommendedName>
</protein>
<evidence type="ECO:0000313" key="10">
    <source>
        <dbReference type="EMBL" id="CAF3467760.1"/>
    </source>
</evidence>
<dbReference type="Proteomes" id="UP000663872">
    <property type="component" value="Unassembled WGS sequence"/>
</dbReference>
<evidence type="ECO:0000256" key="5">
    <source>
        <dbReference type="ARBA" id="ARBA00022889"/>
    </source>
</evidence>
<dbReference type="InterPro" id="IPR006077">
    <property type="entry name" value="Vinculin/catenin"/>
</dbReference>
<dbReference type="GO" id="GO:0016342">
    <property type="term" value="C:catenin complex"/>
    <property type="evidence" value="ECO:0007669"/>
    <property type="project" value="TreeGrafter"/>
</dbReference>
<comment type="similarity">
    <text evidence="3">Belongs to the vinculin/alpha-catenin family.</text>
</comment>
<dbReference type="PRINTS" id="PR00805">
    <property type="entry name" value="ALPHACATENIN"/>
</dbReference>
<evidence type="ECO:0000313" key="12">
    <source>
        <dbReference type="EMBL" id="CAF4629295.1"/>
    </source>
</evidence>
<dbReference type="InterPro" id="IPR001033">
    <property type="entry name" value="Alpha_catenin"/>
</dbReference>
<comment type="subcellular location">
    <subcellularLocation>
        <location evidence="1">Cell junction</location>
    </subcellularLocation>
    <subcellularLocation>
        <location evidence="2">Cytoplasm</location>
    </subcellularLocation>
</comment>